<keyword evidence="5 7" id="KW-0460">Magnesium</keyword>
<dbReference type="PROSITE" id="PS00710">
    <property type="entry name" value="PGM_PMM"/>
    <property type="match status" value="1"/>
</dbReference>
<evidence type="ECO:0000256" key="6">
    <source>
        <dbReference type="ARBA" id="ARBA00023235"/>
    </source>
</evidence>
<evidence type="ECO:0000259" key="8">
    <source>
        <dbReference type="Pfam" id="PF00408"/>
    </source>
</evidence>
<dbReference type="Pfam" id="PF02879">
    <property type="entry name" value="PGM_PMM_II"/>
    <property type="match status" value="1"/>
</dbReference>
<dbReference type="InterPro" id="IPR005844">
    <property type="entry name" value="A-D-PHexomutase_a/b/a-I"/>
</dbReference>
<keyword evidence="4 7" id="KW-0479">Metal-binding</keyword>
<protein>
    <submittedName>
        <fullName evidence="12">Phosphomannomutase/phosphoglucomutase</fullName>
        <ecNumber evidence="12">5.4.2.2</ecNumber>
    </submittedName>
</protein>
<evidence type="ECO:0000256" key="7">
    <source>
        <dbReference type="RuleBase" id="RU004326"/>
    </source>
</evidence>
<feature type="domain" description="Alpha-D-phosphohexomutase alpha/beta/alpha" evidence="9">
    <location>
        <begin position="19"/>
        <end position="151"/>
    </location>
</feature>
<dbReference type="EMBL" id="QLTW01000057">
    <property type="protein sequence ID" value="MBT9145181.1"/>
    <property type="molecule type" value="Genomic_DNA"/>
</dbReference>
<dbReference type="CDD" id="cd03089">
    <property type="entry name" value="PMM_PGM"/>
    <property type="match status" value="1"/>
</dbReference>
<dbReference type="SUPFAM" id="SSF53738">
    <property type="entry name" value="Phosphoglucomutase, first 3 domains"/>
    <property type="match status" value="3"/>
</dbReference>
<evidence type="ECO:0000313" key="13">
    <source>
        <dbReference type="Proteomes" id="UP000811545"/>
    </source>
</evidence>
<dbReference type="PANTHER" id="PTHR43771">
    <property type="entry name" value="PHOSPHOMANNOMUTASE"/>
    <property type="match status" value="1"/>
</dbReference>
<comment type="caution">
    <text evidence="12">The sequence shown here is derived from an EMBL/GenBank/DDBJ whole genome shotgun (WGS) entry which is preliminary data.</text>
</comment>
<dbReference type="InterPro" id="IPR005841">
    <property type="entry name" value="Alpha-D-phosphohexomutase_SF"/>
</dbReference>
<proteinExistence type="inferred from homology"/>
<gene>
    <name evidence="12" type="primary">algC_2</name>
    <name evidence="12" type="ORF">DDT42_01051</name>
</gene>
<dbReference type="InterPro" id="IPR036900">
    <property type="entry name" value="A-D-PHexomutase_C_sf"/>
</dbReference>
<evidence type="ECO:0000259" key="10">
    <source>
        <dbReference type="Pfam" id="PF02879"/>
    </source>
</evidence>
<sequence>MIDSKPNQDLLIPSIPDHIFREYDIRGIYEQDLSHSTACIIGKALAVYLKNKINKPQIKLTVGSDIRLSSPILKEGVIKGLLESGMDIIEIGVCPTPLQYYSLYSLEADGGVMVTGSHNPPEFNGFKLSVGKQTIFGEEIQEIRRIIRKGDYISTHQTGNLSSHDILKEYTNYLIPKFKSFAGLKVVVDSGNGTAGLIAPKIMKALGAEVIELFSEPDGRFPNHHPDPVVLENLQYLRNTVLESKANAGIGFDGDADRIGVIDEEGEPIWGDILMIAFARDLLKDYPKASIIGEVKCSQLLYDEINRLGGRALMWKTGHSLIKKKMKEEGALLAGEMSGHLFFADRYFGYDDAIYTALRLMEIMKKSGPPFGVRNLLKGIPKVYNSPEIRVDCPDTIKFKIVDDMKREFANYPANTIDGIRINFPQGWALIRASNTQPVLVLRFEADSTEELKIIGDQVREKLTKIMNKYET</sequence>
<keyword evidence="6 12" id="KW-0413">Isomerase</keyword>
<dbReference type="InterPro" id="IPR016066">
    <property type="entry name" value="A-D-PHexomutase_CS"/>
</dbReference>
<dbReference type="SUPFAM" id="SSF55957">
    <property type="entry name" value="Phosphoglucomutase, C-terminal domain"/>
    <property type="match status" value="1"/>
</dbReference>
<dbReference type="EC" id="5.4.2.2" evidence="12"/>
<evidence type="ECO:0000259" key="9">
    <source>
        <dbReference type="Pfam" id="PF02878"/>
    </source>
</evidence>
<dbReference type="InterPro" id="IPR005846">
    <property type="entry name" value="A-D-PHexomutase_a/b/a-III"/>
</dbReference>
<dbReference type="PANTHER" id="PTHR43771:SF2">
    <property type="entry name" value="PHOSPHOMANNOMUTASE_PHOSPHOGLUCOMUTASE"/>
    <property type="match status" value="1"/>
</dbReference>
<evidence type="ECO:0000256" key="5">
    <source>
        <dbReference type="ARBA" id="ARBA00022842"/>
    </source>
</evidence>
<dbReference type="GO" id="GO:0005975">
    <property type="term" value="P:carbohydrate metabolic process"/>
    <property type="evidence" value="ECO:0007669"/>
    <property type="project" value="InterPro"/>
</dbReference>
<name>A0A9E2F4K5_PSYF1</name>
<dbReference type="Pfam" id="PF02880">
    <property type="entry name" value="PGM_PMM_III"/>
    <property type="match status" value="1"/>
</dbReference>
<dbReference type="Gene3D" id="3.30.310.50">
    <property type="entry name" value="Alpha-D-phosphohexomutase, C-terminal domain"/>
    <property type="match status" value="1"/>
</dbReference>
<evidence type="ECO:0000313" key="12">
    <source>
        <dbReference type="EMBL" id="MBT9145181.1"/>
    </source>
</evidence>
<comment type="similarity">
    <text evidence="2 7">Belongs to the phosphohexose mutase family.</text>
</comment>
<dbReference type="Gene3D" id="3.40.120.10">
    <property type="entry name" value="Alpha-D-Glucose-1,6-Bisphosphate, subunit A, domain 3"/>
    <property type="match status" value="3"/>
</dbReference>
<feature type="domain" description="Alpha-D-phosphohexomutase C-terminal" evidence="8">
    <location>
        <begin position="388"/>
        <end position="461"/>
    </location>
</feature>
<feature type="domain" description="Alpha-D-phosphohexomutase alpha/beta/alpha" evidence="10">
    <location>
        <begin position="170"/>
        <end position="266"/>
    </location>
</feature>
<evidence type="ECO:0000256" key="2">
    <source>
        <dbReference type="ARBA" id="ARBA00010231"/>
    </source>
</evidence>
<dbReference type="Proteomes" id="UP000811545">
    <property type="component" value="Unassembled WGS sequence"/>
</dbReference>
<dbReference type="InterPro" id="IPR005845">
    <property type="entry name" value="A-D-PHexomutase_a/b/a-II"/>
</dbReference>
<evidence type="ECO:0000256" key="4">
    <source>
        <dbReference type="ARBA" id="ARBA00022723"/>
    </source>
</evidence>
<dbReference type="Pfam" id="PF02878">
    <property type="entry name" value="PGM_PMM_I"/>
    <property type="match status" value="1"/>
</dbReference>
<evidence type="ECO:0000256" key="3">
    <source>
        <dbReference type="ARBA" id="ARBA00022553"/>
    </source>
</evidence>
<dbReference type="AlphaFoldDB" id="A0A9E2F4K5"/>
<evidence type="ECO:0000256" key="1">
    <source>
        <dbReference type="ARBA" id="ARBA00001946"/>
    </source>
</evidence>
<evidence type="ECO:0000259" key="11">
    <source>
        <dbReference type="Pfam" id="PF02880"/>
    </source>
</evidence>
<accession>A0A9E2F4K5</accession>
<dbReference type="InterPro" id="IPR005843">
    <property type="entry name" value="A-D-PHexomutase_C"/>
</dbReference>
<organism evidence="12 13">
    <name type="scientific">Psychracetigena formicireducens</name>
    <dbReference type="NCBI Taxonomy" id="2986056"/>
    <lineage>
        <taxon>Bacteria</taxon>
        <taxon>Bacillati</taxon>
        <taxon>Candidatus Lithacetigenota</taxon>
        <taxon>Candidatus Psychracetigena</taxon>
    </lineage>
</organism>
<dbReference type="InterPro" id="IPR016055">
    <property type="entry name" value="A-D-PHexomutase_a/b/a-I/II/III"/>
</dbReference>
<reference evidence="12 13" key="1">
    <citation type="journal article" date="2021" name="bioRxiv">
        <title>Unique metabolic strategies in Hadean analogues reveal hints for primordial physiology.</title>
        <authorList>
            <person name="Nobu M.K."/>
            <person name="Nakai R."/>
            <person name="Tamazawa S."/>
            <person name="Mori H."/>
            <person name="Toyoda A."/>
            <person name="Ijiri A."/>
            <person name="Suzuki S."/>
            <person name="Kurokawa K."/>
            <person name="Kamagata Y."/>
            <person name="Tamaki H."/>
        </authorList>
    </citation>
    <scope>NUCLEOTIDE SEQUENCE [LARGE SCALE GENOMIC DNA]</scope>
    <source>
        <strain evidence="12">BS525</strain>
    </source>
</reference>
<keyword evidence="3" id="KW-0597">Phosphoprotein</keyword>
<dbReference type="GO" id="GO:0004614">
    <property type="term" value="F:phosphoglucomutase activity"/>
    <property type="evidence" value="ECO:0007669"/>
    <property type="project" value="UniProtKB-EC"/>
</dbReference>
<dbReference type="Pfam" id="PF00408">
    <property type="entry name" value="PGM_PMM_IV"/>
    <property type="match status" value="1"/>
</dbReference>
<dbReference type="GO" id="GO:0000287">
    <property type="term" value="F:magnesium ion binding"/>
    <property type="evidence" value="ECO:0007669"/>
    <property type="project" value="InterPro"/>
</dbReference>
<feature type="domain" description="Alpha-D-phosphohexomutase alpha/beta/alpha" evidence="11">
    <location>
        <begin position="270"/>
        <end position="370"/>
    </location>
</feature>
<dbReference type="PRINTS" id="PR00509">
    <property type="entry name" value="PGMPMM"/>
</dbReference>
<comment type="cofactor">
    <cofactor evidence="1">
        <name>Mg(2+)</name>
        <dbReference type="ChEBI" id="CHEBI:18420"/>
    </cofactor>
</comment>